<comment type="caution">
    <text evidence="4">The sequence shown here is derived from an EMBL/GenBank/DDBJ whole genome shotgun (WGS) entry which is preliminary data.</text>
</comment>
<dbReference type="SUPFAM" id="SSF49313">
    <property type="entry name" value="Cadherin-like"/>
    <property type="match status" value="3"/>
</dbReference>
<organism evidence="4 5">
    <name type="scientific">Dactylosporangium maewongense</name>
    <dbReference type="NCBI Taxonomy" id="634393"/>
    <lineage>
        <taxon>Bacteria</taxon>
        <taxon>Bacillati</taxon>
        <taxon>Actinomycetota</taxon>
        <taxon>Actinomycetes</taxon>
        <taxon>Micromonosporales</taxon>
        <taxon>Micromonosporaceae</taxon>
        <taxon>Dactylosporangium</taxon>
    </lineage>
</organism>
<dbReference type="InterPro" id="IPR006644">
    <property type="entry name" value="Cadg"/>
</dbReference>
<dbReference type="InterPro" id="IPR051200">
    <property type="entry name" value="Host-pathogen_enzymatic-act"/>
</dbReference>
<dbReference type="InterPro" id="IPR019405">
    <property type="entry name" value="Lactonase_7-beta_prop"/>
</dbReference>
<reference evidence="4 5" key="1">
    <citation type="journal article" date="2019" name="Int. J. Syst. Evol. Microbiol.">
        <title>The Global Catalogue of Microorganisms (GCM) 10K type strain sequencing project: providing services to taxonomists for standard genome sequencing and annotation.</title>
        <authorList>
            <consortium name="The Broad Institute Genomics Platform"/>
            <consortium name="The Broad Institute Genome Sequencing Center for Infectious Disease"/>
            <person name="Wu L."/>
            <person name="Ma J."/>
        </authorList>
    </citation>
    <scope>NUCLEOTIDE SEQUENCE [LARGE SCALE GENOMIC DNA]</scope>
    <source>
        <strain evidence="4 5">JCM 15933</strain>
    </source>
</reference>
<accession>A0ABN1ZJ73</accession>
<keyword evidence="5" id="KW-1185">Reference proteome</keyword>
<dbReference type="PROSITE" id="PS50853">
    <property type="entry name" value="FN3"/>
    <property type="match status" value="1"/>
</dbReference>
<dbReference type="NCBIfam" id="TIGR02276">
    <property type="entry name" value="beta_rpt_yvtn"/>
    <property type="match status" value="4"/>
</dbReference>
<protein>
    <recommendedName>
        <fullName evidence="3">Fibronectin type-III domain-containing protein</fullName>
    </recommendedName>
</protein>
<evidence type="ECO:0000259" key="3">
    <source>
        <dbReference type="PROSITE" id="PS50853"/>
    </source>
</evidence>
<dbReference type="InterPro" id="IPR011045">
    <property type="entry name" value="N2O_reductase_N"/>
</dbReference>
<dbReference type="PANTHER" id="PTHR47197">
    <property type="entry name" value="PROTEIN NIRF"/>
    <property type="match status" value="1"/>
</dbReference>
<feature type="domain" description="Fibronectin type-III" evidence="3">
    <location>
        <begin position="562"/>
        <end position="651"/>
    </location>
</feature>
<keyword evidence="2" id="KW-0119">Carbohydrate metabolism</keyword>
<dbReference type="SMART" id="SM00736">
    <property type="entry name" value="CADG"/>
    <property type="match status" value="2"/>
</dbReference>
<dbReference type="Pfam" id="PF10282">
    <property type="entry name" value="Lactonase"/>
    <property type="match status" value="1"/>
</dbReference>
<dbReference type="PANTHER" id="PTHR47197:SF3">
    <property type="entry name" value="DIHYDRO-HEME D1 DEHYDROGENASE"/>
    <property type="match status" value="1"/>
</dbReference>
<evidence type="ECO:0000313" key="4">
    <source>
        <dbReference type="EMBL" id="GAA1499995.1"/>
    </source>
</evidence>
<dbReference type="Proteomes" id="UP001501470">
    <property type="component" value="Unassembled WGS sequence"/>
</dbReference>
<evidence type="ECO:0000313" key="5">
    <source>
        <dbReference type="Proteomes" id="UP001501470"/>
    </source>
</evidence>
<dbReference type="Pfam" id="PF05345">
    <property type="entry name" value="He_PIG"/>
    <property type="match status" value="3"/>
</dbReference>
<keyword evidence="1" id="KW-0326">Glycosidase</keyword>
<gene>
    <name evidence="4" type="ORF">GCM10009827_004460</name>
</gene>
<dbReference type="Gene3D" id="2.130.10.10">
    <property type="entry name" value="YVTN repeat-like/Quinoprotein amine dehydrogenase"/>
    <property type="match status" value="2"/>
</dbReference>
<dbReference type="SUPFAM" id="SSF49265">
    <property type="entry name" value="Fibronectin type III"/>
    <property type="match status" value="1"/>
</dbReference>
<sequence>MVSNYVDDTLSLVDVAAGTVTGTISGIDGPAWLAASGDGQTMYVAAYNGDRLYKVNAATRAKTYVDVGTTPGIIALTPDESKVYVANFGSDNVSVVDTATFTVSTTITVGTDPTGVAVTPDGASAYVANSGNNTVSVIDTATNAVTIAVGVNPLGVAITPDGSKVLVSNRGAATLSVIATSTNTVTATVPVGSTPYGVAISASGTTAYVACAGAGSVSVVNLTTNTAGAPITVGAMPVGLSFTPGGGTLVVTNAMSGTVSVVDTGTATVTSTVPVGAQPLYVTAAYIEEQSLAVTTGSLPAPTVGTAYSGTPAVTGGTGPFTWAVSAGSLPAGLSLNASTGEVSGTPTAAGPASFTLQVTDSAGTTASKAYTFTVSQAAPPTPPPSPANLAVTVAPPPVGVVGAPYTAMMTATGGTGPYTWAVTGGTLPGGLTLNAATGVITGTPAAAAERQVTLTVTDANQATASATRTFTVKAALTIAEPTGTEAVAGAPYETTLAAEGGVAPYTWSVVEGTLPAGLTLNAATGKISGTATTAGTTTVTVRVTDAGGRTGERELSFTVRHPAPAGVTAKGRVSSVLAEWTAASDPGVTGYTASAVPGPATCTTDSRTTTSCVLGAVAGQSYTVTVVAHSAAGDSVVSTASAPATAIAPAAPPAPPRTPLKLTTDRGAITSIAPAQTLTFIGSGFAPFSTVVVSIYSTPATLATVTTDASGGFSAPVTIPADLAEGSHTMLAQGSAPDGTARAMAVAVTTTGLASLPVTGVDTMTLTALGLLLITAGASLVTPVSRPSSSAERRRP</sequence>
<dbReference type="InterPro" id="IPR003961">
    <property type="entry name" value="FN3_dom"/>
</dbReference>
<keyword evidence="1" id="KW-0378">Hydrolase</keyword>
<dbReference type="InterPro" id="IPR015943">
    <property type="entry name" value="WD40/YVTN_repeat-like_dom_sf"/>
</dbReference>
<dbReference type="Gene3D" id="2.60.40.10">
    <property type="entry name" value="Immunoglobulins"/>
    <property type="match status" value="4"/>
</dbReference>
<dbReference type="InterPro" id="IPR013783">
    <property type="entry name" value="Ig-like_fold"/>
</dbReference>
<dbReference type="SUPFAM" id="SSF50974">
    <property type="entry name" value="Nitrous oxide reductase, N-terminal domain"/>
    <property type="match status" value="1"/>
</dbReference>
<dbReference type="InterPro" id="IPR036116">
    <property type="entry name" value="FN3_sf"/>
</dbReference>
<keyword evidence="2" id="KW-0624">Polysaccharide degradation</keyword>
<name>A0ABN1ZJ73_9ACTN</name>
<evidence type="ECO:0000256" key="1">
    <source>
        <dbReference type="ARBA" id="ARBA00023295"/>
    </source>
</evidence>
<dbReference type="InterPro" id="IPR011964">
    <property type="entry name" value="YVTN_b-propeller_repeat"/>
</dbReference>
<dbReference type="InterPro" id="IPR015919">
    <property type="entry name" value="Cadherin-like_sf"/>
</dbReference>
<evidence type="ECO:0000256" key="2">
    <source>
        <dbReference type="ARBA" id="ARBA00023326"/>
    </source>
</evidence>
<dbReference type="EMBL" id="BAAAQD010000001">
    <property type="protein sequence ID" value="GAA1499995.1"/>
    <property type="molecule type" value="Genomic_DNA"/>
</dbReference>
<proteinExistence type="predicted"/>